<feature type="compositionally biased region" description="Basic and acidic residues" evidence="1">
    <location>
        <begin position="47"/>
        <end position="60"/>
    </location>
</feature>
<feature type="compositionally biased region" description="Basic and acidic residues" evidence="1">
    <location>
        <begin position="219"/>
        <end position="235"/>
    </location>
</feature>
<feature type="region of interest" description="Disordered" evidence="1">
    <location>
        <begin position="135"/>
        <end position="311"/>
    </location>
</feature>
<proteinExistence type="predicted"/>
<feature type="compositionally biased region" description="Basic and acidic residues" evidence="1">
    <location>
        <begin position="18"/>
        <end position="27"/>
    </location>
</feature>
<evidence type="ECO:0000313" key="2">
    <source>
        <dbReference type="EMBL" id="PNX55018.1"/>
    </source>
</evidence>
<dbReference type="Proteomes" id="UP000236291">
    <property type="component" value="Unassembled WGS sequence"/>
</dbReference>
<reference evidence="2 3" key="2">
    <citation type="journal article" date="2017" name="Front. Plant Sci.">
        <title>Gene Classification and Mining of Molecular Markers Useful in Red Clover (Trifolium pratense) Breeding.</title>
        <authorList>
            <person name="Istvanek J."/>
            <person name="Dluhosova J."/>
            <person name="Dluhos P."/>
            <person name="Patkova L."/>
            <person name="Nedelnik J."/>
            <person name="Repkova J."/>
        </authorList>
    </citation>
    <scope>NUCLEOTIDE SEQUENCE [LARGE SCALE GENOMIC DNA]</scope>
    <source>
        <strain evidence="3">cv. Tatra</strain>
        <tissue evidence="2">Young leaves</tissue>
    </source>
</reference>
<feature type="compositionally biased region" description="Polar residues" evidence="1">
    <location>
        <begin position="136"/>
        <end position="161"/>
    </location>
</feature>
<gene>
    <name evidence="2" type="ORF">L195_g048642</name>
</gene>
<feature type="compositionally biased region" description="Polar residues" evidence="1">
    <location>
        <begin position="34"/>
        <end position="43"/>
    </location>
</feature>
<reference evidence="2 3" key="1">
    <citation type="journal article" date="2014" name="Am. J. Bot.">
        <title>Genome assembly and annotation for red clover (Trifolium pratense; Fabaceae).</title>
        <authorList>
            <person name="Istvanek J."/>
            <person name="Jaros M."/>
            <person name="Krenek A."/>
            <person name="Repkova J."/>
        </authorList>
    </citation>
    <scope>NUCLEOTIDE SEQUENCE [LARGE SCALE GENOMIC DNA]</scope>
    <source>
        <strain evidence="3">cv. Tatra</strain>
        <tissue evidence="2">Young leaves</tissue>
    </source>
</reference>
<accession>A0A2K3JLW4</accession>
<comment type="caution">
    <text evidence="2">The sequence shown here is derived from an EMBL/GenBank/DDBJ whole genome shotgun (WGS) entry which is preliminary data.</text>
</comment>
<dbReference type="AlphaFoldDB" id="A0A2K3JLW4"/>
<evidence type="ECO:0000256" key="1">
    <source>
        <dbReference type="SAM" id="MobiDB-lite"/>
    </source>
</evidence>
<feature type="compositionally biased region" description="Basic and acidic residues" evidence="1">
    <location>
        <begin position="190"/>
        <end position="199"/>
    </location>
</feature>
<feature type="compositionally biased region" description="Polar residues" evidence="1">
    <location>
        <begin position="1"/>
        <end position="11"/>
    </location>
</feature>
<sequence length="311" mass="33968">MSESSQTTKSARSTRSKAKIESSKIIKDVVPITTVHTSNTKVQSSAAEKKGKGKSVEKKSKTPKVSQAISPSVTDKSGKESSKQKRRDYKSKIPYTMSELVFGVQSFVNTFEKTSETIEGEPQNPKPVFEVVETKAPTSDNPNSTENLGSAAENKNITSEPVESEMQTDDTPTEIDSKTADKSPTIAEMVTEKSTHVVTEEDVMPDVETSLNQPEDAETADKETMKEAAVEKDVETIVTTSDSSDEETGTAQEGISDDEEDTQSEESNQSIPISEKEKEAEKSLDAEKGKGDDVVDVDTYETTKPAEKNYW</sequence>
<feature type="non-terminal residue" evidence="2">
    <location>
        <position position="311"/>
    </location>
</feature>
<protein>
    <submittedName>
        <fullName evidence="2">Uncharacterized protein</fullName>
    </submittedName>
</protein>
<name>A0A2K3JLW4_TRIPR</name>
<organism evidence="2 3">
    <name type="scientific">Trifolium pratense</name>
    <name type="common">Red clover</name>
    <dbReference type="NCBI Taxonomy" id="57577"/>
    <lineage>
        <taxon>Eukaryota</taxon>
        <taxon>Viridiplantae</taxon>
        <taxon>Streptophyta</taxon>
        <taxon>Embryophyta</taxon>
        <taxon>Tracheophyta</taxon>
        <taxon>Spermatophyta</taxon>
        <taxon>Magnoliopsida</taxon>
        <taxon>eudicotyledons</taxon>
        <taxon>Gunneridae</taxon>
        <taxon>Pentapetalae</taxon>
        <taxon>rosids</taxon>
        <taxon>fabids</taxon>
        <taxon>Fabales</taxon>
        <taxon>Fabaceae</taxon>
        <taxon>Papilionoideae</taxon>
        <taxon>50 kb inversion clade</taxon>
        <taxon>NPAAA clade</taxon>
        <taxon>Hologalegina</taxon>
        <taxon>IRL clade</taxon>
        <taxon>Trifolieae</taxon>
        <taxon>Trifolium</taxon>
    </lineage>
</organism>
<feature type="compositionally biased region" description="Acidic residues" evidence="1">
    <location>
        <begin position="162"/>
        <end position="173"/>
    </location>
</feature>
<dbReference type="EMBL" id="ASHM01069968">
    <property type="protein sequence ID" value="PNX55018.1"/>
    <property type="molecule type" value="Genomic_DNA"/>
</dbReference>
<evidence type="ECO:0000313" key="3">
    <source>
        <dbReference type="Proteomes" id="UP000236291"/>
    </source>
</evidence>
<feature type="compositionally biased region" description="Basic and acidic residues" evidence="1">
    <location>
        <begin position="274"/>
        <end position="293"/>
    </location>
</feature>
<feature type="region of interest" description="Disordered" evidence="1">
    <location>
        <begin position="1"/>
        <end position="95"/>
    </location>
</feature>
<feature type="compositionally biased region" description="Acidic residues" evidence="1">
    <location>
        <begin position="255"/>
        <end position="264"/>
    </location>
</feature>